<evidence type="ECO:0000256" key="2">
    <source>
        <dbReference type="ARBA" id="ARBA00022692"/>
    </source>
</evidence>
<dbReference type="AlphaFoldDB" id="A0A1Y1ICP3"/>
<dbReference type="EMBL" id="DF237403">
    <property type="protein sequence ID" value="GAQ88725.1"/>
    <property type="molecule type" value="Genomic_DNA"/>
</dbReference>
<feature type="transmembrane region" description="Helical" evidence="6">
    <location>
        <begin position="130"/>
        <end position="152"/>
    </location>
</feature>
<protein>
    <submittedName>
        <fullName evidence="7">Cobalt ion transmembrane transporters</fullName>
    </submittedName>
</protein>
<keyword evidence="4 6" id="KW-0472">Membrane</keyword>
<feature type="transmembrane region" description="Helical" evidence="6">
    <location>
        <begin position="100"/>
        <end position="118"/>
    </location>
</feature>
<dbReference type="PANTHER" id="PTHR33514:SF13">
    <property type="entry name" value="PROTEIN ABCI12, CHLOROPLASTIC"/>
    <property type="match status" value="1"/>
</dbReference>
<dbReference type="OMA" id="MTRAINW"/>
<dbReference type="GO" id="GO:0005886">
    <property type="term" value="C:plasma membrane"/>
    <property type="evidence" value="ECO:0007669"/>
    <property type="project" value="UniProtKB-ARBA"/>
</dbReference>
<organism evidence="7 8">
    <name type="scientific">Klebsormidium nitens</name>
    <name type="common">Green alga</name>
    <name type="synonym">Ulothrix nitens</name>
    <dbReference type="NCBI Taxonomy" id="105231"/>
    <lineage>
        <taxon>Eukaryota</taxon>
        <taxon>Viridiplantae</taxon>
        <taxon>Streptophyta</taxon>
        <taxon>Klebsormidiophyceae</taxon>
        <taxon>Klebsormidiales</taxon>
        <taxon>Klebsormidiaceae</taxon>
        <taxon>Klebsormidium</taxon>
    </lineage>
</organism>
<evidence type="ECO:0000313" key="7">
    <source>
        <dbReference type="EMBL" id="GAQ88725.1"/>
    </source>
</evidence>
<feature type="transmembrane region" description="Helical" evidence="6">
    <location>
        <begin position="329"/>
        <end position="348"/>
    </location>
</feature>
<gene>
    <name evidence="7" type="ORF">KFL_004540100</name>
</gene>
<dbReference type="InterPro" id="IPR003339">
    <property type="entry name" value="ABC/ECF_trnsptr_transmembrane"/>
</dbReference>
<reference evidence="7 8" key="1">
    <citation type="journal article" date="2014" name="Nat. Commun.">
        <title>Klebsormidium flaccidum genome reveals primary factors for plant terrestrial adaptation.</title>
        <authorList>
            <person name="Hori K."/>
            <person name="Maruyama F."/>
            <person name="Fujisawa T."/>
            <person name="Togashi T."/>
            <person name="Yamamoto N."/>
            <person name="Seo M."/>
            <person name="Sato S."/>
            <person name="Yamada T."/>
            <person name="Mori H."/>
            <person name="Tajima N."/>
            <person name="Moriyama T."/>
            <person name="Ikeuchi M."/>
            <person name="Watanabe M."/>
            <person name="Wada H."/>
            <person name="Kobayashi K."/>
            <person name="Saito M."/>
            <person name="Masuda T."/>
            <person name="Sasaki-Sekimoto Y."/>
            <person name="Mashiguchi K."/>
            <person name="Awai K."/>
            <person name="Shimojima M."/>
            <person name="Masuda S."/>
            <person name="Iwai M."/>
            <person name="Nobusawa T."/>
            <person name="Narise T."/>
            <person name="Kondo S."/>
            <person name="Saito H."/>
            <person name="Sato R."/>
            <person name="Murakawa M."/>
            <person name="Ihara Y."/>
            <person name="Oshima-Yamada Y."/>
            <person name="Ohtaka K."/>
            <person name="Satoh M."/>
            <person name="Sonobe K."/>
            <person name="Ishii M."/>
            <person name="Ohtani R."/>
            <person name="Kanamori-Sato M."/>
            <person name="Honoki R."/>
            <person name="Miyazaki D."/>
            <person name="Mochizuki H."/>
            <person name="Umetsu J."/>
            <person name="Higashi K."/>
            <person name="Shibata D."/>
            <person name="Kamiya Y."/>
            <person name="Sato N."/>
            <person name="Nakamura Y."/>
            <person name="Tabata S."/>
            <person name="Ida S."/>
            <person name="Kurokawa K."/>
            <person name="Ohta H."/>
        </authorList>
    </citation>
    <scope>NUCLEOTIDE SEQUENCE [LARGE SCALE GENOMIC DNA]</scope>
    <source>
        <strain evidence="7 8">NIES-2285</strain>
    </source>
</reference>
<sequence length="358" mass="39804">MHGNPRTPVQVSASRSGRTSTTQEESDDEEKPPLWGIVLKGFLGTQNKVGEKVMASLLKTTQAPIGIYVSEPVTALHRLDPRVKQVWLFALMLLPARSTLAVRIGLVSGVLLLSMLCLPRRLWKAQLGPLVFLCSFVFVMTAFTADGVALLAQPKSLPPPQIGLPEIPPATGGYRYVLFSWWVFRVTRKGLLLASSTASLAFMVMQSANLCLTTTTPEELVASLRWFLQPLRLLRVNVAEIALTLLLSLRFTGLVFDEVRNLALGVVARGVDWKKLGFVGTTDMMAGLAGRLFQNLFAQADQIAQAMVARGFRGRPEDHQIYLMTRLRLGLLDIFAMFLLCFVLFITWKQRRPLVIRL</sequence>
<dbReference type="STRING" id="105231.A0A1Y1ICP3"/>
<dbReference type="OrthoDB" id="2019294at2759"/>
<dbReference type="Proteomes" id="UP000054558">
    <property type="component" value="Unassembled WGS sequence"/>
</dbReference>
<dbReference type="CDD" id="cd16914">
    <property type="entry name" value="EcfT"/>
    <property type="match status" value="1"/>
</dbReference>
<evidence type="ECO:0000256" key="5">
    <source>
        <dbReference type="SAM" id="MobiDB-lite"/>
    </source>
</evidence>
<feature type="region of interest" description="Disordered" evidence="5">
    <location>
        <begin position="1"/>
        <end position="31"/>
    </location>
</feature>
<evidence type="ECO:0000256" key="4">
    <source>
        <dbReference type="ARBA" id="ARBA00023136"/>
    </source>
</evidence>
<comment type="subcellular location">
    <subcellularLocation>
        <location evidence="1">Membrane</location>
        <topology evidence="1">Multi-pass membrane protein</topology>
    </subcellularLocation>
</comment>
<evidence type="ECO:0000256" key="3">
    <source>
        <dbReference type="ARBA" id="ARBA00022989"/>
    </source>
</evidence>
<keyword evidence="8" id="KW-1185">Reference proteome</keyword>
<dbReference type="Pfam" id="PF02361">
    <property type="entry name" value="CbiQ"/>
    <property type="match status" value="1"/>
</dbReference>
<proteinExistence type="predicted"/>
<accession>A0A1Y1ICP3</accession>
<feature type="compositionally biased region" description="Polar residues" evidence="5">
    <location>
        <begin position="7"/>
        <end position="18"/>
    </location>
</feature>
<name>A0A1Y1ICP3_KLENI</name>
<evidence type="ECO:0000256" key="6">
    <source>
        <dbReference type="SAM" id="Phobius"/>
    </source>
</evidence>
<evidence type="ECO:0000313" key="8">
    <source>
        <dbReference type="Proteomes" id="UP000054558"/>
    </source>
</evidence>
<keyword evidence="2 6" id="KW-0812">Transmembrane</keyword>
<dbReference type="PANTHER" id="PTHR33514">
    <property type="entry name" value="PROTEIN ABCI12, CHLOROPLASTIC"/>
    <property type="match status" value="1"/>
</dbReference>
<keyword evidence="3 6" id="KW-1133">Transmembrane helix</keyword>
<evidence type="ECO:0000256" key="1">
    <source>
        <dbReference type="ARBA" id="ARBA00004141"/>
    </source>
</evidence>